<keyword evidence="4" id="KW-1185">Reference proteome</keyword>
<reference evidence="3 4" key="1">
    <citation type="submission" date="2024-07" db="EMBL/GenBank/DDBJ databases">
        <title>Uliginosibacterium flavum JJ3220;KACC:17644.</title>
        <authorList>
            <person name="Kim M.K."/>
        </authorList>
    </citation>
    <scope>NUCLEOTIDE SEQUENCE [LARGE SCALE GENOMIC DNA]</scope>
    <source>
        <strain evidence="3 4">KACC:17644</strain>
    </source>
</reference>
<evidence type="ECO:0000256" key="1">
    <source>
        <dbReference type="SAM" id="MobiDB-lite"/>
    </source>
</evidence>
<gene>
    <name evidence="3" type="ORF">ABXR19_16245</name>
</gene>
<organism evidence="3 4">
    <name type="scientific">Uliginosibacterium flavum</name>
    <dbReference type="NCBI Taxonomy" id="1396831"/>
    <lineage>
        <taxon>Bacteria</taxon>
        <taxon>Pseudomonadati</taxon>
        <taxon>Pseudomonadota</taxon>
        <taxon>Betaproteobacteria</taxon>
        <taxon>Rhodocyclales</taxon>
        <taxon>Zoogloeaceae</taxon>
        <taxon>Uliginosibacterium</taxon>
    </lineage>
</organism>
<dbReference type="Proteomes" id="UP001549691">
    <property type="component" value="Unassembled WGS sequence"/>
</dbReference>
<evidence type="ECO:0000256" key="2">
    <source>
        <dbReference type="SAM" id="SignalP"/>
    </source>
</evidence>
<evidence type="ECO:0000313" key="4">
    <source>
        <dbReference type="Proteomes" id="UP001549691"/>
    </source>
</evidence>
<dbReference type="PROSITE" id="PS51257">
    <property type="entry name" value="PROKAR_LIPOPROTEIN"/>
    <property type="match status" value="1"/>
</dbReference>
<feature type="signal peptide" evidence="2">
    <location>
        <begin position="1"/>
        <end position="20"/>
    </location>
</feature>
<sequence>MKAPALLLLPLLLCALSACEQLGIEDPAKLAEAKDAEGKAIGSACRHSGRALEDCYELNKGALKASVFAGWKDMNDYMAENKIDSVKPEVPASKPSKPAEDEADAEEAPAAKTTARKRAVKADSGAH</sequence>
<name>A0ABV2TP87_9RHOO</name>
<evidence type="ECO:0000313" key="3">
    <source>
        <dbReference type="EMBL" id="MET7015742.1"/>
    </source>
</evidence>
<dbReference type="RefSeq" id="WP_354602197.1">
    <property type="nucleotide sequence ID" value="NZ_JBEWZI010000021.1"/>
</dbReference>
<proteinExistence type="predicted"/>
<accession>A0ABV2TP87</accession>
<feature type="chain" id="PRO_5045886259" evidence="2">
    <location>
        <begin position="21"/>
        <end position="127"/>
    </location>
</feature>
<comment type="caution">
    <text evidence="3">The sequence shown here is derived from an EMBL/GenBank/DDBJ whole genome shotgun (WGS) entry which is preliminary data.</text>
</comment>
<feature type="region of interest" description="Disordered" evidence="1">
    <location>
        <begin position="82"/>
        <end position="127"/>
    </location>
</feature>
<protein>
    <submittedName>
        <fullName evidence="3">Uncharacterized protein</fullName>
    </submittedName>
</protein>
<dbReference type="EMBL" id="JBEWZI010000021">
    <property type="protein sequence ID" value="MET7015742.1"/>
    <property type="molecule type" value="Genomic_DNA"/>
</dbReference>
<keyword evidence="2" id="KW-0732">Signal</keyword>